<dbReference type="Proteomes" id="UP000216454">
    <property type="component" value="Unassembled WGS sequence"/>
</dbReference>
<evidence type="ECO:0000313" key="3">
    <source>
        <dbReference type="Proteomes" id="UP000216454"/>
    </source>
</evidence>
<keyword evidence="1" id="KW-1133">Transmembrane helix</keyword>
<keyword evidence="1" id="KW-0472">Membrane</keyword>
<proteinExistence type="predicted"/>
<dbReference type="AlphaFoldDB" id="A0A261F4E4"/>
<dbReference type="RefSeq" id="WP_425319299.1">
    <property type="nucleotide sequence ID" value="NZ_PGFC01000005.1"/>
</dbReference>
<keyword evidence="3" id="KW-1185">Reference proteome</keyword>
<keyword evidence="1" id="KW-0812">Transmembrane</keyword>
<gene>
    <name evidence="2" type="ORF">PSSU_0100</name>
</gene>
<name>A0A261F4E4_9BIFI</name>
<feature type="transmembrane region" description="Helical" evidence="1">
    <location>
        <begin position="20"/>
        <end position="40"/>
    </location>
</feature>
<evidence type="ECO:0000256" key="1">
    <source>
        <dbReference type="SAM" id="Phobius"/>
    </source>
</evidence>
<dbReference type="EMBL" id="MWWQ01000001">
    <property type="protein sequence ID" value="OZG53997.1"/>
    <property type="molecule type" value="Genomic_DNA"/>
</dbReference>
<protein>
    <submittedName>
        <fullName evidence="2">Uncharacterized protein</fullName>
    </submittedName>
</protein>
<evidence type="ECO:0000313" key="2">
    <source>
        <dbReference type="EMBL" id="OZG53997.1"/>
    </source>
</evidence>
<accession>A0A261F4E4</accession>
<reference evidence="2 3" key="1">
    <citation type="journal article" date="2017" name="BMC Genomics">
        <title>Comparative genomic and phylogenomic analyses of the Bifidobacteriaceae family.</title>
        <authorList>
            <person name="Lugli G.A."/>
            <person name="Milani C."/>
            <person name="Turroni F."/>
            <person name="Duranti S."/>
            <person name="Mancabelli L."/>
            <person name="Mangifesta M."/>
            <person name="Ferrario C."/>
            <person name="Modesto M."/>
            <person name="Mattarelli P."/>
            <person name="Jiri K."/>
            <person name="van Sinderen D."/>
            <person name="Ventura M."/>
        </authorList>
    </citation>
    <scope>NUCLEOTIDE SEQUENCE [LARGE SCALE GENOMIC DNA]</scope>
    <source>
        <strain evidence="2 3">DSM 24744</strain>
    </source>
</reference>
<comment type="caution">
    <text evidence="2">The sequence shown here is derived from an EMBL/GenBank/DDBJ whole genome shotgun (WGS) entry which is preliminary data.</text>
</comment>
<sequence>MRTMDLSVEALEDLEAPWNWGHFFAGVGTGVALVGIGIAAT</sequence>
<organism evidence="2 3">
    <name type="scientific">Pseudoscardovia suis</name>
    <dbReference type="NCBI Taxonomy" id="987063"/>
    <lineage>
        <taxon>Bacteria</taxon>
        <taxon>Bacillati</taxon>
        <taxon>Actinomycetota</taxon>
        <taxon>Actinomycetes</taxon>
        <taxon>Bifidobacteriales</taxon>
        <taxon>Bifidobacteriaceae</taxon>
        <taxon>Pseudoscardovia</taxon>
    </lineage>
</organism>
<dbReference type="NCBIfam" id="NF041808">
    <property type="entry name" value="daptide_123"/>
    <property type="match status" value="1"/>
</dbReference>